<name>A0A2N1NEF7_9GLOM</name>
<protein>
    <recommendedName>
        <fullName evidence="3">MULE transposase domain-containing protein</fullName>
    </recommendedName>
</protein>
<sequence length="355" mass="40946">MPKLSVLVFLHVKSKENAGTNDSGIFICKIEKKTPKLSVSAFLHVKSKRRTPELIISAFLYVKSKKNAESISFGVFTRKIKKKDAGTNYSSVFTFFVCQFKKHNKSSTRKEGIPNEKCRVTKIRPADLCSAKIKVQRYFSKQKVRIERFKDSPDHSHPIEDSEKLKCSEVVRELVMQEAVKNYRPPEIVNAVKDTWLNVMKFLTCPLTDSTHKTNRYDCCLFTIYIRNSYGCWDVGAHFFVSKEDSETVATGLKAIRQFAHRWNLRIGCESLIQEAINECANLTIKKYILRNYAKNTHQWTLWARQHSSPTFAGACNNIVALDDKKRTDSEHVTYEFRTKKFSFIGVDDEILTDK</sequence>
<dbReference type="AlphaFoldDB" id="A0A2N1NEF7"/>
<evidence type="ECO:0000313" key="2">
    <source>
        <dbReference type="Proteomes" id="UP000233469"/>
    </source>
</evidence>
<reference evidence="1 2" key="1">
    <citation type="submission" date="2016-04" db="EMBL/GenBank/DDBJ databases">
        <title>Genome analyses suggest a sexual origin of heterokaryosis in a supposedly ancient asexual fungus.</title>
        <authorList>
            <person name="Ropars J."/>
            <person name="Sedzielewska K."/>
            <person name="Noel J."/>
            <person name="Charron P."/>
            <person name="Farinelli L."/>
            <person name="Marton T."/>
            <person name="Kruger M."/>
            <person name="Pelin A."/>
            <person name="Brachmann A."/>
            <person name="Corradi N."/>
        </authorList>
    </citation>
    <scope>NUCLEOTIDE SEQUENCE [LARGE SCALE GENOMIC DNA]</scope>
    <source>
        <strain evidence="1 2">C2</strain>
    </source>
</reference>
<dbReference type="Proteomes" id="UP000233469">
    <property type="component" value="Unassembled WGS sequence"/>
</dbReference>
<dbReference type="VEuPathDB" id="FungiDB:RhiirFUN_023230"/>
<gene>
    <name evidence="1" type="ORF">RhiirC2_710552</name>
</gene>
<dbReference type="VEuPathDB" id="FungiDB:RhiirA1_472440"/>
<evidence type="ECO:0000313" key="1">
    <source>
        <dbReference type="EMBL" id="PKK72204.1"/>
    </source>
</evidence>
<organism evidence="1 2">
    <name type="scientific">Rhizophagus irregularis</name>
    <dbReference type="NCBI Taxonomy" id="588596"/>
    <lineage>
        <taxon>Eukaryota</taxon>
        <taxon>Fungi</taxon>
        <taxon>Fungi incertae sedis</taxon>
        <taxon>Mucoromycota</taxon>
        <taxon>Glomeromycotina</taxon>
        <taxon>Glomeromycetes</taxon>
        <taxon>Glomerales</taxon>
        <taxon>Glomeraceae</taxon>
        <taxon>Rhizophagus</taxon>
    </lineage>
</organism>
<dbReference type="VEuPathDB" id="FungiDB:FUN_013958"/>
<dbReference type="VEuPathDB" id="FungiDB:FUN_021268"/>
<accession>A0A2N1NEF7</accession>
<dbReference type="EMBL" id="LLXL01000453">
    <property type="protein sequence ID" value="PKK72204.1"/>
    <property type="molecule type" value="Genomic_DNA"/>
</dbReference>
<comment type="caution">
    <text evidence="1">The sequence shown here is derived from an EMBL/GenBank/DDBJ whole genome shotgun (WGS) entry which is preliminary data.</text>
</comment>
<reference evidence="1 2" key="2">
    <citation type="submission" date="2017-10" db="EMBL/GenBank/DDBJ databases">
        <title>Extensive intraspecific genome diversity in a model arbuscular mycorrhizal fungus.</title>
        <authorList>
            <person name="Chen E.C.H."/>
            <person name="Morin E."/>
            <person name="Baudet D."/>
            <person name="Noel J."/>
            <person name="Ndikumana S."/>
            <person name="Charron P."/>
            <person name="St-Onge C."/>
            <person name="Giorgi J."/>
            <person name="Grigoriev I.V."/>
            <person name="Roux C."/>
            <person name="Martin F.M."/>
            <person name="Corradi N."/>
        </authorList>
    </citation>
    <scope>NUCLEOTIDE SEQUENCE [LARGE SCALE GENOMIC DNA]</scope>
    <source>
        <strain evidence="1 2">C2</strain>
    </source>
</reference>
<evidence type="ECO:0008006" key="3">
    <source>
        <dbReference type="Google" id="ProtNLM"/>
    </source>
</evidence>
<dbReference type="VEuPathDB" id="FungiDB:FUN_010005"/>
<proteinExistence type="predicted"/>